<evidence type="ECO:0000313" key="12">
    <source>
        <dbReference type="Proteomes" id="UP001057498"/>
    </source>
</evidence>
<dbReference type="NCBIfam" id="TIGR00589">
    <property type="entry name" value="ogt"/>
    <property type="match status" value="1"/>
</dbReference>
<protein>
    <recommendedName>
        <fullName evidence="8">Methylated-DNA--protein-cysteine methyltransferase</fullName>
        <ecNumber evidence="8">2.1.1.63</ecNumber>
    </recommendedName>
    <alternativeName>
        <fullName evidence="8">6-O-methylguanine-DNA methyltransferase</fullName>
        <shortName evidence="8">MGMT</shortName>
    </alternativeName>
    <alternativeName>
        <fullName evidence="8">O-6-methylguanine-DNA-alkyltransferase</fullName>
    </alternativeName>
</protein>
<dbReference type="GO" id="GO:0008168">
    <property type="term" value="F:methyltransferase activity"/>
    <property type="evidence" value="ECO:0007669"/>
    <property type="project" value="UniProtKB-KW"/>
</dbReference>
<accession>A0ABN6PSE4</accession>
<dbReference type="InterPro" id="IPR023546">
    <property type="entry name" value="MGMT"/>
</dbReference>
<keyword evidence="5 8" id="KW-0227">DNA damage</keyword>
<dbReference type="CDD" id="cd06445">
    <property type="entry name" value="ATase"/>
    <property type="match status" value="1"/>
</dbReference>
<evidence type="ECO:0000256" key="2">
    <source>
        <dbReference type="ARBA" id="ARBA00022490"/>
    </source>
</evidence>
<sequence length="176" mass="18628">MTAATTVWTRCATPLGPMVLAADAEGVIGAWFDGQKHFDGPEPDWGRDDAHPLLCETARQLEAWFAGRRTGFDLPLAPRGTPFQLAVWHEIARVGQGRTRSYGEVAQAVGRPTAFRAVGAATGLNPISLIIPCHRLVGRNGALTGYAGGLDRKRALLAFEAGQPALWADATAGVAA</sequence>
<comment type="catalytic activity">
    <reaction evidence="7 8">
        <text>a 6-O-methyl-2'-deoxyguanosine in DNA + L-cysteinyl-[protein] = S-methyl-L-cysteinyl-[protein] + a 2'-deoxyguanosine in DNA</text>
        <dbReference type="Rhea" id="RHEA:24000"/>
        <dbReference type="Rhea" id="RHEA-COMP:10131"/>
        <dbReference type="Rhea" id="RHEA-COMP:10132"/>
        <dbReference type="Rhea" id="RHEA-COMP:11367"/>
        <dbReference type="Rhea" id="RHEA-COMP:11368"/>
        <dbReference type="ChEBI" id="CHEBI:29950"/>
        <dbReference type="ChEBI" id="CHEBI:82612"/>
        <dbReference type="ChEBI" id="CHEBI:85445"/>
        <dbReference type="ChEBI" id="CHEBI:85448"/>
        <dbReference type="EC" id="2.1.1.63"/>
    </reaction>
</comment>
<evidence type="ECO:0000256" key="3">
    <source>
        <dbReference type="ARBA" id="ARBA00022603"/>
    </source>
</evidence>
<dbReference type="PANTHER" id="PTHR10815">
    <property type="entry name" value="METHYLATED-DNA--PROTEIN-CYSTEINE METHYLTRANSFERASE"/>
    <property type="match status" value="1"/>
</dbReference>
<dbReference type="RefSeq" id="WP_251970245.1">
    <property type="nucleotide sequence ID" value="NZ_AP025730.1"/>
</dbReference>
<dbReference type="EMBL" id="AP025730">
    <property type="protein sequence ID" value="BDI07018.1"/>
    <property type="molecule type" value="Genomic_DNA"/>
</dbReference>
<dbReference type="InterPro" id="IPR036631">
    <property type="entry name" value="MGMT_N_sf"/>
</dbReference>
<dbReference type="SUPFAM" id="SSF46767">
    <property type="entry name" value="Methylated DNA-protein cysteine methyltransferase, C-terminal domain"/>
    <property type="match status" value="1"/>
</dbReference>
<comment type="function">
    <text evidence="8">Involved in the cellular defense against the biological effects of O6-methylguanine (O6-MeG) and O4-methylthymine (O4-MeT) in DNA. Repairs the methylated nucleobase in DNA by stoichiometrically transferring the methyl group to a cysteine residue in the enzyme. This is a suicide reaction: the enzyme is irreversibly inactivated.</text>
</comment>
<comment type="subcellular location">
    <subcellularLocation>
        <location evidence="8">Cytoplasm</location>
    </subcellularLocation>
</comment>
<dbReference type="EC" id="2.1.1.63" evidence="8"/>
<evidence type="ECO:0000256" key="8">
    <source>
        <dbReference type="HAMAP-Rule" id="MF_00772"/>
    </source>
</evidence>
<keyword evidence="4 8" id="KW-0808">Transferase</keyword>
<name>A0ABN6PSE4_9BURK</name>
<keyword evidence="6 8" id="KW-0234">DNA repair</keyword>
<dbReference type="InterPro" id="IPR001497">
    <property type="entry name" value="MethylDNA_cys_MeTrfase_AS"/>
</dbReference>
<dbReference type="GO" id="GO:0032259">
    <property type="term" value="P:methylation"/>
    <property type="evidence" value="ECO:0007669"/>
    <property type="project" value="UniProtKB-KW"/>
</dbReference>
<feature type="domain" description="Methylguanine DNA methyltransferase ribonuclease-like" evidence="10">
    <location>
        <begin position="8"/>
        <end position="78"/>
    </location>
</feature>
<dbReference type="PANTHER" id="PTHR10815:SF5">
    <property type="entry name" value="METHYLATED-DNA--PROTEIN-CYSTEINE METHYLTRANSFERASE"/>
    <property type="match status" value="1"/>
</dbReference>
<dbReference type="InterPro" id="IPR014048">
    <property type="entry name" value="MethylDNA_cys_MeTrfase_DNA-bd"/>
</dbReference>
<dbReference type="InterPro" id="IPR036388">
    <property type="entry name" value="WH-like_DNA-bd_sf"/>
</dbReference>
<evidence type="ECO:0000256" key="4">
    <source>
        <dbReference type="ARBA" id="ARBA00022679"/>
    </source>
</evidence>
<dbReference type="Gene3D" id="1.10.10.10">
    <property type="entry name" value="Winged helix-like DNA-binding domain superfamily/Winged helix DNA-binding domain"/>
    <property type="match status" value="1"/>
</dbReference>
<keyword evidence="2 8" id="KW-0963">Cytoplasm</keyword>
<dbReference type="PROSITE" id="PS00374">
    <property type="entry name" value="MGMT"/>
    <property type="match status" value="1"/>
</dbReference>
<comment type="catalytic activity">
    <reaction evidence="1 8">
        <text>a 4-O-methyl-thymidine in DNA + L-cysteinyl-[protein] = a thymidine in DNA + S-methyl-L-cysteinyl-[protein]</text>
        <dbReference type="Rhea" id="RHEA:53428"/>
        <dbReference type="Rhea" id="RHEA-COMP:10131"/>
        <dbReference type="Rhea" id="RHEA-COMP:10132"/>
        <dbReference type="Rhea" id="RHEA-COMP:13555"/>
        <dbReference type="Rhea" id="RHEA-COMP:13556"/>
        <dbReference type="ChEBI" id="CHEBI:29950"/>
        <dbReference type="ChEBI" id="CHEBI:82612"/>
        <dbReference type="ChEBI" id="CHEBI:137386"/>
        <dbReference type="ChEBI" id="CHEBI:137387"/>
        <dbReference type="EC" id="2.1.1.63"/>
    </reaction>
</comment>
<evidence type="ECO:0000256" key="5">
    <source>
        <dbReference type="ARBA" id="ARBA00022763"/>
    </source>
</evidence>
<comment type="similarity">
    <text evidence="8">Belongs to the MGMT family.</text>
</comment>
<dbReference type="Proteomes" id="UP001057498">
    <property type="component" value="Chromosome"/>
</dbReference>
<feature type="active site" description="Nucleophile; methyl group acceptor" evidence="8">
    <location>
        <position position="133"/>
    </location>
</feature>
<evidence type="ECO:0000259" key="9">
    <source>
        <dbReference type="Pfam" id="PF01035"/>
    </source>
</evidence>
<dbReference type="HAMAP" id="MF_00772">
    <property type="entry name" value="OGT"/>
    <property type="match status" value="1"/>
</dbReference>
<gene>
    <name evidence="11" type="ORF">CATMQ487_39880</name>
</gene>
<evidence type="ECO:0000256" key="7">
    <source>
        <dbReference type="ARBA" id="ARBA00049348"/>
    </source>
</evidence>
<feature type="domain" description="Methylated-DNA-[protein]-cysteine S-methyltransferase DNA binding" evidence="9">
    <location>
        <begin position="82"/>
        <end position="161"/>
    </location>
</feature>
<dbReference type="SUPFAM" id="SSF53155">
    <property type="entry name" value="Methylated DNA-protein cysteine methyltransferase domain"/>
    <property type="match status" value="1"/>
</dbReference>
<evidence type="ECO:0000259" key="10">
    <source>
        <dbReference type="Pfam" id="PF02870"/>
    </source>
</evidence>
<organism evidence="11 12">
    <name type="scientific">Sphaerotilus microaerophilus</name>
    <dbReference type="NCBI Taxonomy" id="2914710"/>
    <lineage>
        <taxon>Bacteria</taxon>
        <taxon>Pseudomonadati</taxon>
        <taxon>Pseudomonadota</taxon>
        <taxon>Betaproteobacteria</taxon>
        <taxon>Burkholderiales</taxon>
        <taxon>Sphaerotilaceae</taxon>
        <taxon>Sphaerotilus</taxon>
    </lineage>
</organism>
<dbReference type="InterPro" id="IPR036217">
    <property type="entry name" value="MethylDNA_cys_MeTrfase_DNAb"/>
</dbReference>
<evidence type="ECO:0000313" key="11">
    <source>
        <dbReference type="EMBL" id="BDI07018.1"/>
    </source>
</evidence>
<keyword evidence="12" id="KW-1185">Reference proteome</keyword>
<dbReference type="Gene3D" id="3.30.160.70">
    <property type="entry name" value="Methylated DNA-protein cysteine methyltransferase domain"/>
    <property type="match status" value="1"/>
</dbReference>
<proteinExistence type="inferred from homology"/>
<dbReference type="Pfam" id="PF02870">
    <property type="entry name" value="Methyltransf_1N"/>
    <property type="match status" value="1"/>
</dbReference>
<evidence type="ECO:0000256" key="1">
    <source>
        <dbReference type="ARBA" id="ARBA00001286"/>
    </source>
</evidence>
<comment type="miscellaneous">
    <text evidence="8">This enzyme catalyzes only one turnover and therefore is not strictly catalytic. According to one definition, an enzyme is a biocatalyst that acts repeatedly and over many reaction cycles.</text>
</comment>
<keyword evidence="3 8" id="KW-0489">Methyltransferase</keyword>
<dbReference type="InterPro" id="IPR008332">
    <property type="entry name" value="MethylG_MeTrfase_N"/>
</dbReference>
<reference evidence="11" key="1">
    <citation type="submission" date="2022-04" db="EMBL/GenBank/DDBJ databases">
        <title>Whole genome sequence of Sphaerotilus sp. FB-5.</title>
        <authorList>
            <person name="Takeda M."/>
            <person name="Narihara S."/>
            <person name="Akimoto M."/>
            <person name="Akimoto R."/>
            <person name="Nishiyashiki S."/>
            <person name="Murakami T."/>
        </authorList>
    </citation>
    <scope>NUCLEOTIDE SEQUENCE</scope>
    <source>
        <strain evidence="11">FB-5</strain>
    </source>
</reference>
<dbReference type="Pfam" id="PF01035">
    <property type="entry name" value="DNA_binding_1"/>
    <property type="match status" value="1"/>
</dbReference>
<evidence type="ECO:0000256" key="6">
    <source>
        <dbReference type="ARBA" id="ARBA00023204"/>
    </source>
</evidence>